<dbReference type="EMBL" id="JAKILK010000013">
    <property type="protein sequence ID" value="MCL1118672.1"/>
    <property type="molecule type" value="Genomic_DNA"/>
</dbReference>
<dbReference type="Proteomes" id="UP001203212">
    <property type="component" value="Unassembled WGS sequence"/>
</dbReference>
<keyword evidence="3" id="KW-1185">Reference proteome</keyword>
<dbReference type="RefSeq" id="WP_188842485.1">
    <property type="nucleotide sequence ID" value="NZ_BMOT01000009.1"/>
</dbReference>
<reference evidence="2 3" key="1">
    <citation type="submission" date="2022-01" db="EMBL/GenBank/DDBJ databases">
        <title>Whole genome-based taxonomy of the Shewanellaceae.</title>
        <authorList>
            <person name="Martin-Rodriguez A.J."/>
        </authorList>
    </citation>
    <scope>NUCLEOTIDE SEQUENCE [LARGE SCALE GENOMIC DNA]</scope>
    <source>
        <strain evidence="2 3">JCM 17801</strain>
    </source>
</reference>
<evidence type="ECO:0000256" key="1">
    <source>
        <dbReference type="SAM" id="SignalP"/>
    </source>
</evidence>
<evidence type="ECO:0000313" key="3">
    <source>
        <dbReference type="Proteomes" id="UP001203212"/>
    </source>
</evidence>
<evidence type="ECO:0008006" key="4">
    <source>
        <dbReference type="Google" id="ProtNLM"/>
    </source>
</evidence>
<gene>
    <name evidence="2" type="ORF">L2689_15690</name>
</gene>
<organism evidence="2 3">
    <name type="scientific">Shewanella aestuarii</name>
    <dbReference type="NCBI Taxonomy" id="1028752"/>
    <lineage>
        <taxon>Bacteria</taxon>
        <taxon>Pseudomonadati</taxon>
        <taxon>Pseudomonadota</taxon>
        <taxon>Gammaproteobacteria</taxon>
        <taxon>Alteromonadales</taxon>
        <taxon>Shewanellaceae</taxon>
        <taxon>Shewanella</taxon>
    </lineage>
</organism>
<accession>A0ABT0L5I0</accession>
<comment type="caution">
    <text evidence="2">The sequence shown here is derived from an EMBL/GenBank/DDBJ whole genome shotgun (WGS) entry which is preliminary data.</text>
</comment>
<keyword evidence="1" id="KW-0732">Signal</keyword>
<feature type="signal peptide" evidence="1">
    <location>
        <begin position="1"/>
        <end position="24"/>
    </location>
</feature>
<dbReference type="NCBIfam" id="TIGR03505">
    <property type="entry name" value="FimV_core"/>
    <property type="match status" value="1"/>
</dbReference>
<name>A0ABT0L5I0_9GAMM</name>
<evidence type="ECO:0000313" key="2">
    <source>
        <dbReference type="EMBL" id="MCL1118672.1"/>
    </source>
</evidence>
<dbReference type="InterPro" id="IPR020012">
    <property type="entry name" value="LysM_FimV"/>
</dbReference>
<feature type="chain" id="PRO_5046466946" description="DUF4476 domain-containing protein" evidence="1">
    <location>
        <begin position="25"/>
        <end position="261"/>
    </location>
</feature>
<sequence>MNKLRLIIKSLMLIMTLYCSMLSAEVSHVSINSRQFDINQVPSLKVNFISKHKDLNQFYFIIKQGSGQYAVEQTLVANRINPYLIHLHGNTNITDSHATLSVSIFRNADWVQIAALPIFDAPKSNNAAALTPSLQPHQPQLTPQKAVVTNSAKHQLVKETSPLADIMQLPAMVQNCNVDRSDSETLWKIANRYKAQWNTNVYGAMLALYEANQHAFSKQRIHLLRKDVSLNCPAAHILAQYHDVSVDRRTFEALQAKHAGF</sequence>
<protein>
    <recommendedName>
        <fullName evidence="4">DUF4476 domain-containing protein</fullName>
    </recommendedName>
</protein>
<proteinExistence type="predicted"/>